<reference evidence="1" key="1">
    <citation type="journal article" date="2023" name="G3 (Bethesda)">
        <title>A reference genome for the long-term kleptoplast-retaining sea slug Elysia crispata morphotype clarki.</title>
        <authorList>
            <person name="Eastman K.E."/>
            <person name="Pendleton A.L."/>
            <person name="Shaikh M.A."/>
            <person name="Suttiyut T."/>
            <person name="Ogas R."/>
            <person name="Tomko P."/>
            <person name="Gavelis G."/>
            <person name="Widhalm J.R."/>
            <person name="Wisecaver J.H."/>
        </authorList>
    </citation>
    <scope>NUCLEOTIDE SEQUENCE</scope>
    <source>
        <strain evidence="1">ECLA1</strain>
    </source>
</reference>
<dbReference type="AlphaFoldDB" id="A0AAE1DD17"/>
<keyword evidence="2" id="KW-1185">Reference proteome</keyword>
<sequence length="132" mass="15712">MKKSAISNEEDEALAQYNINLLIMADSWVPVHRDKLQEINTFPVRTYPIMMRPILQTMSWFEKMHLLERFKVSGVDRNCHKVFHKPHVLWLCIRPYAGSLRGKQSTRNKIMINLDAELSREHQVQHEQMWLV</sequence>
<organism evidence="1 2">
    <name type="scientific">Elysia crispata</name>
    <name type="common">lettuce slug</name>
    <dbReference type="NCBI Taxonomy" id="231223"/>
    <lineage>
        <taxon>Eukaryota</taxon>
        <taxon>Metazoa</taxon>
        <taxon>Spiralia</taxon>
        <taxon>Lophotrochozoa</taxon>
        <taxon>Mollusca</taxon>
        <taxon>Gastropoda</taxon>
        <taxon>Heterobranchia</taxon>
        <taxon>Euthyneura</taxon>
        <taxon>Panpulmonata</taxon>
        <taxon>Sacoglossa</taxon>
        <taxon>Placobranchoidea</taxon>
        <taxon>Plakobranchidae</taxon>
        <taxon>Elysia</taxon>
    </lineage>
</organism>
<evidence type="ECO:0000313" key="1">
    <source>
        <dbReference type="EMBL" id="KAK3764938.1"/>
    </source>
</evidence>
<protein>
    <submittedName>
        <fullName evidence="1">Uncharacterized protein</fullName>
    </submittedName>
</protein>
<dbReference type="Proteomes" id="UP001283361">
    <property type="component" value="Unassembled WGS sequence"/>
</dbReference>
<accession>A0AAE1DD17</accession>
<gene>
    <name evidence="1" type="ORF">RRG08_045741</name>
</gene>
<name>A0AAE1DD17_9GAST</name>
<dbReference type="EMBL" id="JAWDGP010004365">
    <property type="protein sequence ID" value="KAK3764938.1"/>
    <property type="molecule type" value="Genomic_DNA"/>
</dbReference>
<proteinExistence type="predicted"/>
<comment type="caution">
    <text evidence="1">The sequence shown here is derived from an EMBL/GenBank/DDBJ whole genome shotgun (WGS) entry which is preliminary data.</text>
</comment>
<evidence type="ECO:0000313" key="2">
    <source>
        <dbReference type="Proteomes" id="UP001283361"/>
    </source>
</evidence>